<dbReference type="RefSeq" id="WP_394846749.1">
    <property type="nucleotide sequence ID" value="NZ_CP089982.1"/>
</dbReference>
<keyword evidence="2" id="KW-0805">Transcription regulation</keyword>
<evidence type="ECO:0000256" key="1">
    <source>
        <dbReference type="ARBA" id="ARBA00022491"/>
    </source>
</evidence>
<evidence type="ECO:0000313" key="6">
    <source>
        <dbReference type="EMBL" id="WXA96137.1"/>
    </source>
</evidence>
<reference evidence="6 7" key="1">
    <citation type="submission" date="2021-12" db="EMBL/GenBank/DDBJ databases">
        <title>Discovery of the Pendulisporaceae a myxobacterial family with distinct sporulation behavior and unique specialized metabolism.</title>
        <authorList>
            <person name="Garcia R."/>
            <person name="Popoff A."/>
            <person name="Bader C.D."/>
            <person name="Loehr J."/>
            <person name="Walesch S."/>
            <person name="Walt C."/>
            <person name="Boldt J."/>
            <person name="Bunk B."/>
            <person name="Haeckl F.J.F.P.J."/>
            <person name="Gunesch A.P."/>
            <person name="Birkelbach J."/>
            <person name="Nuebel U."/>
            <person name="Pietschmann T."/>
            <person name="Bach T."/>
            <person name="Mueller R."/>
        </authorList>
    </citation>
    <scope>NUCLEOTIDE SEQUENCE [LARGE SCALE GENOMIC DNA]</scope>
    <source>
        <strain evidence="6 7">MSr12523</strain>
    </source>
</reference>
<dbReference type="SUPFAM" id="SSF46955">
    <property type="entry name" value="Putative DNA-binding domain"/>
    <property type="match status" value="1"/>
</dbReference>
<evidence type="ECO:0000259" key="5">
    <source>
        <dbReference type="PROSITE" id="PS50937"/>
    </source>
</evidence>
<accession>A0ABZ2KBR2</accession>
<gene>
    <name evidence="6" type="ORF">LZC95_04705</name>
</gene>
<keyword evidence="3" id="KW-0238">DNA-binding</keyword>
<evidence type="ECO:0000256" key="3">
    <source>
        <dbReference type="ARBA" id="ARBA00023125"/>
    </source>
</evidence>
<dbReference type="PROSITE" id="PS50937">
    <property type="entry name" value="HTH_MERR_2"/>
    <property type="match status" value="1"/>
</dbReference>
<dbReference type="InterPro" id="IPR047057">
    <property type="entry name" value="MerR_fam"/>
</dbReference>
<protein>
    <submittedName>
        <fullName evidence="6">MerR family transcriptional regulator</fullName>
    </submittedName>
</protein>
<evidence type="ECO:0000256" key="2">
    <source>
        <dbReference type="ARBA" id="ARBA00023015"/>
    </source>
</evidence>
<keyword evidence="1" id="KW-0678">Repressor</keyword>
<dbReference type="Gene3D" id="1.10.1660.10">
    <property type="match status" value="1"/>
</dbReference>
<dbReference type="InterPro" id="IPR009061">
    <property type="entry name" value="DNA-bd_dom_put_sf"/>
</dbReference>
<dbReference type="EMBL" id="CP089982">
    <property type="protein sequence ID" value="WXA96137.1"/>
    <property type="molecule type" value="Genomic_DNA"/>
</dbReference>
<keyword evidence="4" id="KW-0804">Transcription</keyword>
<name>A0ABZ2KBR2_9BACT</name>
<organism evidence="6 7">
    <name type="scientific">Pendulispora brunnea</name>
    <dbReference type="NCBI Taxonomy" id="2905690"/>
    <lineage>
        <taxon>Bacteria</taxon>
        <taxon>Pseudomonadati</taxon>
        <taxon>Myxococcota</taxon>
        <taxon>Myxococcia</taxon>
        <taxon>Myxococcales</taxon>
        <taxon>Sorangiineae</taxon>
        <taxon>Pendulisporaceae</taxon>
        <taxon>Pendulispora</taxon>
    </lineage>
</organism>
<keyword evidence="7" id="KW-1185">Reference proteome</keyword>
<dbReference type="PRINTS" id="PR00040">
    <property type="entry name" value="HTHMERR"/>
</dbReference>
<evidence type="ECO:0000256" key="4">
    <source>
        <dbReference type="ARBA" id="ARBA00023163"/>
    </source>
</evidence>
<proteinExistence type="predicted"/>
<feature type="domain" description="HTH merR-type" evidence="5">
    <location>
        <begin position="1"/>
        <end position="68"/>
    </location>
</feature>
<dbReference type="PANTHER" id="PTHR30204">
    <property type="entry name" value="REDOX-CYCLING DRUG-SENSING TRANSCRIPTIONAL ACTIVATOR SOXR"/>
    <property type="match status" value="1"/>
</dbReference>
<dbReference type="Proteomes" id="UP001379533">
    <property type="component" value="Chromosome"/>
</dbReference>
<evidence type="ECO:0000313" key="7">
    <source>
        <dbReference type="Proteomes" id="UP001379533"/>
    </source>
</evidence>
<dbReference type="InterPro" id="IPR000551">
    <property type="entry name" value="MerR-type_HTH_dom"/>
</dbReference>
<dbReference type="Pfam" id="PF13411">
    <property type="entry name" value="MerR_1"/>
    <property type="match status" value="1"/>
</dbReference>
<dbReference type="SMART" id="SM00422">
    <property type="entry name" value="HTH_MERR"/>
    <property type="match status" value="1"/>
</dbReference>
<sequence>MRIGELARRAGLRTSAIRYYETIGILKVPARVSGRREYDAEALDALQLVQAAREAGFTLNETRQLIADLHEPSPRAWQTMVRRKLIELNAAMARLGRARDVLLNAMDCSCAGRADACKLVGRGSKERGERRVDRRT</sequence>
<dbReference type="PANTHER" id="PTHR30204:SF69">
    <property type="entry name" value="MERR-FAMILY TRANSCRIPTIONAL REGULATOR"/>
    <property type="match status" value="1"/>
</dbReference>